<gene>
    <name evidence="1" type="ORF">E1161_08360</name>
</gene>
<reference evidence="1 2" key="1">
    <citation type="submission" date="2019-03" db="EMBL/GenBank/DDBJ databases">
        <title>Draft genome sequences of novel Actinobacteria.</title>
        <authorList>
            <person name="Sahin N."/>
            <person name="Ay H."/>
            <person name="Saygin H."/>
        </authorList>
    </citation>
    <scope>NUCLEOTIDE SEQUENCE [LARGE SCALE GENOMIC DNA]</scope>
    <source>
        <strain evidence="1 2">16K404</strain>
    </source>
</reference>
<dbReference type="Proteomes" id="UP000294744">
    <property type="component" value="Unassembled WGS sequence"/>
</dbReference>
<evidence type="ECO:0000313" key="1">
    <source>
        <dbReference type="EMBL" id="TDC94016.1"/>
    </source>
</evidence>
<dbReference type="RefSeq" id="WP_132621315.1">
    <property type="nucleotide sequence ID" value="NZ_SMKV01000008.1"/>
</dbReference>
<dbReference type="AlphaFoldDB" id="A0A4R4UU62"/>
<name>A0A4R4UU62_9PSEU</name>
<keyword evidence="2" id="KW-1185">Reference proteome</keyword>
<proteinExistence type="predicted"/>
<accession>A0A4R4UU62</accession>
<evidence type="ECO:0000313" key="2">
    <source>
        <dbReference type="Proteomes" id="UP000294744"/>
    </source>
</evidence>
<dbReference type="EMBL" id="SMKV01000008">
    <property type="protein sequence ID" value="TDC94016.1"/>
    <property type="molecule type" value="Genomic_DNA"/>
</dbReference>
<sequence>MTPTDPTSVTLFVALAVFTLGYAATCWLWPFKACRTCRGAGKLRSPFLRAIRLCPACNATGLRPRVGRKAYNALLRVHRAHRRH</sequence>
<comment type="caution">
    <text evidence="1">The sequence shown here is derived from an EMBL/GenBank/DDBJ whole genome shotgun (WGS) entry which is preliminary data.</text>
</comment>
<protein>
    <submittedName>
        <fullName evidence="1">Uncharacterized protein</fullName>
    </submittedName>
</protein>
<organism evidence="1 2">
    <name type="scientific">Saccharopolyspora aridisoli</name>
    <dbReference type="NCBI Taxonomy" id="2530385"/>
    <lineage>
        <taxon>Bacteria</taxon>
        <taxon>Bacillati</taxon>
        <taxon>Actinomycetota</taxon>
        <taxon>Actinomycetes</taxon>
        <taxon>Pseudonocardiales</taxon>
        <taxon>Pseudonocardiaceae</taxon>
        <taxon>Saccharopolyspora</taxon>
    </lineage>
</organism>
<dbReference type="OrthoDB" id="3482657at2"/>